<protein>
    <recommendedName>
        <fullName evidence="4">Nucleolar protein 16</fullName>
    </recommendedName>
</protein>
<dbReference type="Pfam" id="PF09420">
    <property type="entry name" value="Nop16"/>
    <property type="match status" value="1"/>
</dbReference>
<dbReference type="EMBL" id="JANBPU010000044">
    <property type="protein sequence ID" value="KAJ1918483.1"/>
    <property type="molecule type" value="Genomic_DNA"/>
</dbReference>
<dbReference type="GO" id="GO:0042273">
    <property type="term" value="P:ribosomal large subunit biogenesis"/>
    <property type="evidence" value="ECO:0007669"/>
    <property type="project" value="TreeGrafter"/>
</dbReference>
<sequence length="236" mass="27370">MANPRARKKLKNPKLRTSRRRKNPLKKANFKGHPLFKDQWDPKETLAKNYRRLGLVSKMNGIAGGIEKDLFNTNSAGEGDEDNLTAEELERRKKLADSNLTDAEIRSLLPEGYALIERDDKGNIVNIVMQEGDDDENDEEVLNKENDPLDSDYELPVVKPKTAATQALEDLANSMEKKKRWMSIGERRILQEFIEKHGDDYDAMFWDKKLNIQQYTAKQLKNRITKYLKEKEQEGY</sequence>
<dbReference type="OrthoDB" id="285729at2759"/>
<dbReference type="Proteomes" id="UP001150538">
    <property type="component" value="Unassembled WGS sequence"/>
</dbReference>
<evidence type="ECO:0000256" key="6">
    <source>
        <dbReference type="SAM" id="MobiDB-lite"/>
    </source>
</evidence>
<feature type="compositionally biased region" description="Basic residues" evidence="6">
    <location>
        <begin position="1"/>
        <end position="30"/>
    </location>
</feature>
<reference evidence="7" key="1">
    <citation type="submission" date="2022-07" db="EMBL/GenBank/DDBJ databases">
        <title>Phylogenomic reconstructions and comparative analyses of Kickxellomycotina fungi.</title>
        <authorList>
            <person name="Reynolds N.K."/>
            <person name="Stajich J.E."/>
            <person name="Barry K."/>
            <person name="Grigoriev I.V."/>
            <person name="Crous P."/>
            <person name="Smith M.E."/>
        </authorList>
    </citation>
    <scope>NUCLEOTIDE SEQUENCE</scope>
    <source>
        <strain evidence="7">NBRC 100468</strain>
    </source>
</reference>
<evidence type="ECO:0000256" key="4">
    <source>
        <dbReference type="ARBA" id="ARBA00015522"/>
    </source>
</evidence>
<evidence type="ECO:0000313" key="8">
    <source>
        <dbReference type="Proteomes" id="UP001150538"/>
    </source>
</evidence>
<dbReference type="AlphaFoldDB" id="A0A9W8DTV8"/>
<gene>
    <name evidence="7" type="primary">NOP16</name>
    <name evidence="7" type="ORF">H4219_002578</name>
</gene>
<accession>A0A9W8DTV8</accession>
<proteinExistence type="inferred from homology"/>
<dbReference type="InterPro" id="IPR019002">
    <property type="entry name" value="Ribosome_biogenesis_Nop16"/>
</dbReference>
<name>A0A9W8DTV8_9FUNG</name>
<evidence type="ECO:0000256" key="1">
    <source>
        <dbReference type="ARBA" id="ARBA00002889"/>
    </source>
</evidence>
<keyword evidence="8" id="KW-1185">Reference proteome</keyword>
<comment type="caution">
    <text evidence="7">The sequence shown here is derived from an EMBL/GenBank/DDBJ whole genome shotgun (WGS) entry which is preliminary data.</text>
</comment>
<evidence type="ECO:0000256" key="5">
    <source>
        <dbReference type="ARBA" id="ARBA00023242"/>
    </source>
</evidence>
<dbReference type="PANTHER" id="PTHR13243:SF1">
    <property type="entry name" value="NUCLEOLAR PROTEIN 16"/>
    <property type="match status" value="1"/>
</dbReference>
<dbReference type="PANTHER" id="PTHR13243">
    <property type="entry name" value="HSPC111 PROTEIN-RELATED"/>
    <property type="match status" value="1"/>
</dbReference>
<evidence type="ECO:0000313" key="7">
    <source>
        <dbReference type="EMBL" id="KAJ1918483.1"/>
    </source>
</evidence>
<feature type="region of interest" description="Disordered" evidence="6">
    <location>
        <begin position="1"/>
        <end position="38"/>
    </location>
</feature>
<comment type="similarity">
    <text evidence="3">Belongs to the NOP16 family.</text>
</comment>
<evidence type="ECO:0000256" key="2">
    <source>
        <dbReference type="ARBA" id="ARBA00004604"/>
    </source>
</evidence>
<keyword evidence="5" id="KW-0539">Nucleus</keyword>
<dbReference type="GO" id="GO:0005730">
    <property type="term" value="C:nucleolus"/>
    <property type="evidence" value="ECO:0007669"/>
    <property type="project" value="UniProtKB-SubCell"/>
</dbReference>
<comment type="subcellular location">
    <subcellularLocation>
        <location evidence="2">Nucleus</location>
        <location evidence="2">Nucleolus</location>
    </subcellularLocation>
</comment>
<comment type="function">
    <text evidence="1">Involved in the biogenesis of the 60S ribosomal subunit.</text>
</comment>
<organism evidence="7 8">
    <name type="scientific">Mycoemilia scoparia</name>
    <dbReference type="NCBI Taxonomy" id="417184"/>
    <lineage>
        <taxon>Eukaryota</taxon>
        <taxon>Fungi</taxon>
        <taxon>Fungi incertae sedis</taxon>
        <taxon>Zoopagomycota</taxon>
        <taxon>Kickxellomycotina</taxon>
        <taxon>Kickxellomycetes</taxon>
        <taxon>Kickxellales</taxon>
        <taxon>Kickxellaceae</taxon>
        <taxon>Mycoemilia</taxon>
    </lineage>
</organism>
<evidence type="ECO:0000256" key="3">
    <source>
        <dbReference type="ARBA" id="ARBA00008479"/>
    </source>
</evidence>